<keyword evidence="2" id="KW-1185">Reference proteome</keyword>
<dbReference type="VEuPathDB" id="HostDB:ENSMMUG00000052473"/>
<accession>A0A5F7ZR82</accession>
<reference evidence="2" key="1">
    <citation type="journal article" date="2007" name="Science">
        <title>Evolutionary and biomedical insights from the rhesus macaque genome.</title>
        <authorList>
            <person name="Gibbs R.A."/>
            <person name="Rogers J."/>
            <person name="Katze M.G."/>
            <person name="Bumgarner R."/>
            <person name="Weinstock G.M."/>
            <person name="Mardis E.R."/>
            <person name="Remington K.A."/>
            <person name="Strausberg R.L."/>
            <person name="Venter J.C."/>
            <person name="Wilson R.K."/>
            <person name="Batzer M.A."/>
            <person name="Bustamante C.D."/>
            <person name="Eichler E.E."/>
            <person name="Hahn M.W."/>
            <person name="Hardison R.C."/>
            <person name="Makova K.D."/>
            <person name="Miller W."/>
            <person name="Milosavljevic A."/>
            <person name="Palermo R.E."/>
            <person name="Siepel A."/>
            <person name="Sikela J.M."/>
            <person name="Attaway T."/>
            <person name="Bell S."/>
            <person name="Bernard K.E."/>
            <person name="Buhay C.J."/>
            <person name="Chandrabose M.N."/>
            <person name="Dao M."/>
            <person name="Davis C."/>
            <person name="Delehaunty K.D."/>
            <person name="Ding Y."/>
            <person name="Dinh H.H."/>
            <person name="Dugan-Rocha S."/>
            <person name="Fulton L.A."/>
            <person name="Gabisi R.A."/>
            <person name="Garner T.T."/>
            <person name="Godfrey J."/>
            <person name="Hawes A.C."/>
            <person name="Hernandez J."/>
            <person name="Hines S."/>
            <person name="Holder M."/>
            <person name="Hume J."/>
            <person name="Jhangiani S.N."/>
            <person name="Joshi V."/>
            <person name="Khan Z.M."/>
            <person name="Kirkness E.F."/>
            <person name="Cree A."/>
            <person name="Fowler R.G."/>
            <person name="Lee S."/>
            <person name="Lewis L.R."/>
            <person name="Li Z."/>
            <person name="Liu Y.-S."/>
            <person name="Moore S.M."/>
            <person name="Muzny D."/>
            <person name="Nazareth L.V."/>
            <person name="Ngo D.N."/>
            <person name="Okwuonu G.O."/>
            <person name="Pai G."/>
            <person name="Parker D."/>
            <person name="Paul H.A."/>
            <person name="Pfannkoch C."/>
            <person name="Pohl C.S."/>
            <person name="Rogers Y.-H.C."/>
            <person name="Ruiz S.J."/>
            <person name="Sabo A."/>
            <person name="Santibanez J."/>
            <person name="Schneider B.W."/>
            <person name="Smith S.M."/>
            <person name="Sodergren E."/>
            <person name="Svatek A.F."/>
            <person name="Utterback T.R."/>
            <person name="Vattathil S."/>
            <person name="Warren W."/>
            <person name="White C.S."/>
            <person name="Chinwalla A.T."/>
            <person name="Feng Y."/>
            <person name="Halpern A.L."/>
            <person name="Hillier L.W."/>
            <person name="Huang X."/>
            <person name="Minx P."/>
            <person name="Nelson J.O."/>
            <person name="Pepin K.H."/>
            <person name="Qin X."/>
            <person name="Sutton G.G."/>
            <person name="Venter E."/>
            <person name="Walenz B.P."/>
            <person name="Wallis J.W."/>
            <person name="Worley K.C."/>
            <person name="Yang S.-P."/>
            <person name="Jones S.M."/>
            <person name="Marra M.A."/>
            <person name="Rocchi M."/>
            <person name="Schein J.E."/>
            <person name="Baertsch R."/>
            <person name="Clarke L."/>
            <person name="Csuros M."/>
            <person name="Glasscock J."/>
            <person name="Harris R.A."/>
            <person name="Havlak P."/>
            <person name="Jackson A.R."/>
            <person name="Jiang H."/>
            <person name="Liu Y."/>
            <person name="Messina D.N."/>
            <person name="Shen Y."/>
            <person name="Song H.X.-Z."/>
            <person name="Wylie T."/>
            <person name="Zhang L."/>
            <person name="Birney E."/>
            <person name="Han K."/>
            <person name="Konkel M.K."/>
            <person name="Lee J."/>
            <person name="Smit A.F.A."/>
            <person name="Ullmer B."/>
            <person name="Wang H."/>
            <person name="Xing J."/>
            <person name="Burhans R."/>
            <person name="Cheng Z."/>
            <person name="Karro J.E."/>
            <person name="Ma J."/>
            <person name="Raney B."/>
            <person name="She X."/>
            <person name="Cox M.J."/>
            <person name="Demuth J.P."/>
            <person name="Dumas L.J."/>
            <person name="Han S.-G."/>
            <person name="Hopkins J."/>
            <person name="Karimpour-Fard A."/>
            <person name="Kim Y.H."/>
            <person name="Pollack J.R."/>
            <person name="Vinar T."/>
            <person name="Addo-Quaye C."/>
            <person name="Degenhardt J."/>
            <person name="Denby A."/>
            <person name="Hubisz M.J."/>
            <person name="Indap A."/>
            <person name="Kosiol C."/>
            <person name="Lahn B.T."/>
            <person name="Lawson H.A."/>
            <person name="Marklein A."/>
            <person name="Nielsen R."/>
            <person name="Vallender E.J."/>
            <person name="Clark A.G."/>
            <person name="Ferguson B."/>
            <person name="Hernandez R.D."/>
            <person name="Hirani K."/>
            <person name="Kehrer-Sawatzki H."/>
            <person name="Kolb J."/>
            <person name="Patil S."/>
            <person name="Pu L.-L."/>
            <person name="Ren Y."/>
            <person name="Smith D.G."/>
            <person name="Wheeler D.A."/>
            <person name="Schenck I."/>
            <person name="Ball E.V."/>
            <person name="Chen R."/>
            <person name="Cooper D.N."/>
            <person name="Giardine B."/>
            <person name="Hsu F."/>
            <person name="Kent W.J."/>
            <person name="Lesk A."/>
            <person name="Nelson D.L."/>
            <person name="O'brien W.E."/>
            <person name="Pruefer K."/>
            <person name="Stenson P.D."/>
            <person name="Wallace J.C."/>
            <person name="Ke H."/>
            <person name="Liu X.-M."/>
            <person name="Wang P."/>
            <person name="Xiang A.P."/>
            <person name="Yang F."/>
            <person name="Barber G.P."/>
            <person name="Haussler D."/>
            <person name="Karolchik D."/>
            <person name="Kern A.D."/>
            <person name="Kuhn R.M."/>
            <person name="Smith K.E."/>
            <person name="Zwieg A.S."/>
        </authorList>
    </citation>
    <scope>NUCLEOTIDE SEQUENCE [LARGE SCALE GENOMIC DNA]</scope>
    <source>
        <strain evidence="2">17573</strain>
    </source>
</reference>
<name>A0A5F7ZR82_MACMU</name>
<protein>
    <submittedName>
        <fullName evidence="1">Uncharacterized protein</fullName>
    </submittedName>
</protein>
<evidence type="ECO:0000313" key="1">
    <source>
        <dbReference type="Ensembl" id="ENSMMUP00000068147.1"/>
    </source>
</evidence>
<reference evidence="1" key="3">
    <citation type="submission" date="2025-08" db="UniProtKB">
        <authorList>
            <consortium name="Ensembl"/>
        </authorList>
    </citation>
    <scope>IDENTIFICATION</scope>
    <source>
        <strain evidence="1">17573</strain>
    </source>
</reference>
<dbReference type="GeneTree" id="ENSGT00940000161627"/>
<dbReference type="Ensembl" id="ENSMMUT00000101044.1">
    <property type="protein sequence ID" value="ENSMMUP00000068147.1"/>
    <property type="gene ID" value="ENSMMUG00000052473.1"/>
</dbReference>
<dbReference type="PANTHER" id="PTHR46254:SF6">
    <property type="entry name" value="HIGH MOBILITY GROUP AT-HOOK 2"/>
    <property type="match status" value="1"/>
</dbReference>
<reference evidence="1" key="2">
    <citation type="submission" date="2019-01" db="EMBL/GenBank/DDBJ databases">
        <authorList>
            <person name="Graves T."/>
            <person name="Eichler E.E."/>
            <person name="Wilson R.K."/>
        </authorList>
    </citation>
    <scope>NUCLEOTIDE SEQUENCE [LARGE SCALE GENOMIC DNA]</scope>
    <source>
        <strain evidence="1">17573</strain>
    </source>
</reference>
<dbReference type="Bgee" id="ENSMMUG00000052473">
    <property type="expression patterns" value="Expressed in spleen and 10 other cell types or tissues"/>
</dbReference>
<dbReference type="PANTHER" id="PTHR46254">
    <property type="entry name" value="PROTEIN GVQW1-RELATED"/>
    <property type="match status" value="1"/>
</dbReference>
<dbReference type="AlphaFoldDB" id="A0A5F7ZR82"/>
<dbReference type="Proteomes" id="UP000006718">
    <property type="component" value="Chromosome 20"/>
</dbReference>
<evidence type="ECO:0000313" key="2">
    <source>
        <dbReference type="Proteomes" id="UP000006718"/>
    </source>
</evidence>
<proteinExistence type="predicted"/>
<reference evidence="1" key="4">
    <citation type="submission" date="2025-09" db="UniProtKB">
        <authorList>
            <consortium name="Ensembl"/>
        </authorList>
    </citation>
    <scope>IDENTIFICATION</scope>
    <source>
        <strain evidence="1">17573</strain>
    </source>
</reference>
<sequence length="193" mass="21840">MESHLVTQTGEQWYDLGSLQTPSPRFKQFSCLSLPSSCDYRCPLPRLANFLMFCRDGLLPCCPGWSQTPELKQSSHLGLPQHWDYRHEPPRSPFFAFIEWLLNSDVSSGLFIPSFNSSFPNAYHLPGTLLGAGIQLGARHASHHPLGASTHVMGSQGQVQVAKEHWSECLFPWHHLLDPCLCRRNSTRPWVCL</sequence>
<organism evidence="1 2">
    <name type="scientific">Macaca mulatta</name>
    <name type="common">Rhesus macaque</name>
    <dbReference type="NCBI Taxonomy" id="9544"/>
    <lineage>
        <taxon>Eukaryota</taxon>
        <taxon>Metazoa</taxon>
        <taxon>Chordata</taxon>
        <taxon>Craniata</taxon>
        <taxon>Vertebrata</taxon>
        <taxon>Euteleostomi</taxon>
        <taxon>Mammalia</taxon>
        <taxon>Eutheria</taxon>
        <taxon>Euarchontoglires</taxon>
        <taxon>Primates</taxon>
        <taxon>Haplorrhini</taxon>
        <taxon>Catarrhini</taxon>
        <taxon>Cercopithecidae</taxon>
        <taxon>Cercopithecinae</taxon>
        <taxon>Macaca</taxon>
    </lineage>
</organism>
<dbReference type="InParanoid" id="A0A5F7ZR82"/>